<protein>
    <submittedName>
        <fullName evidence="3">DedA family protein</fullName>
    </submittedName>
</protein>
<keyword evidence="1" id="KW-1133">Transmembrane helix</keyword>
<keyword evidence="1" id="KW-0812">Transmembrane</keyword>
<dbReference type="GO" id="GO:0005886">
    <property type="term" value="C:plasma membrane"/>
    <property type="evidence" value="ECO:0007669"/>
    <property type="project" value="TreeGrafter"/>
</dbReference>
<dbReference type="PANTHER" id="PTHR42709">
    <property type="entry name" value="ALKALINE PHOSPHATASE LIKE PROTEIN"/>
    <property type="match status" value="1"/>
</dbReference>
<accession>A0A9Q7E566</accession>
<dbReference type="InterPro" id="IPR051311">
    <property type="entry name" value="DedA_domain"/>
</dbReference>
<dbReference type="RefSeq" id="WP_075294447.1">
    <property type="nucleotide sequence ID" value="NZ_CP018802.1"/>
</dbReference>
<feature type="transmembrane region" description="Helical" evidence="1">
    <location>
        <begin position="20"/>
        <end position="37"/>
    </location>
</feature>
<sequence length="191" mass="21869">MKIFGTLYDKTMQWANHRFATFWLTFVSFIEAIFFPIPPDVMLIPMSINKPKCATKFAFYAAMASAIGGAIGYGLGYYAFDFIQSYIQQWGYQQHWETALSWFKEWGIWVVFVAGFSPIPYKIFTICAGVMQMAFLPFLLTAFISRIARFSLVTHLAAWSGKKFAAKLRQSIEFIGWSVVIIAIVVYLVLK</sequence>
<proteinExistence type="predicted"/>
<name>A0A9Q7E566_HISSO</name>
<evidence type="ECO:0000313" key="3">
    <source>
        <dbReference type="EMBL" id="QQF82159.1"/>
    </source>
</evidence>
<dbReference type="Proteomes" id="UP000595373">
    <property type="component" value="Chromosome"/>
</dbReference>
<gene>
    <name evidence="3" type="ORF">JFL49_08930</name>
</gene>
<dbReference type="EMBL" id="CP066558">
    <property type="protein sequence ID" value="QQF82159.1"/>
    <property type="molecule type" value="Genomic_DNA"/>
</dbReference>
<keyword evidence="1" id="KW-0472">Membrane</keyword>
<evidence type="ECO:0000259" key="2">
    <source>
        <dbReference type="Pfam" id="PF09335"/>
    </source>
</evidence>
<dbReference type="AlphaFoldDB" id="A0A9Q7E566"/>
<evidence type="ECO:0000313" key="4">
    <source>
        <dbReference type="Proteomes" id="UP000595373"/>
    </source>
</evidence>
<organism evidence="3 4">
    <name type="scientific">Histophilus somni</name>
    <name type="common">Haemophilus somnus</name>
    <dbReference type="NCBI Taxonomy" id="731"/>
    <lineage>
        <taxon>Bacteria</taxon>
        <taxon>Pseudomonadati</taxon>
        <taxon>Pseudomonadota</taxon>
        <taxon>Gammaproteobacteria</taxon>
        <taxon>Pasteurellales</taxon>
        <taxon>Pasteurellaceae</taxon>
        <taxon>Histophilus</taxon>
    </lineage>
</organism>
<keyword evidence="4" id="KW-1185">Reference proteome</keyword>
<dbReference type="InterPro" id="IPR032816">
    <property type="entry name" value="VTT_dom"/>
</dbReference>
<feature type="transmembrane region" description="Helical" evidence="1">
    <location>
        <begin position="106"/>
        <end position="124"/>
    </location>
</feature>
<evidence type="ECO:0000256" key="1">
    <source>
        <dbReference type="SAM" id="Phobius"/>
    </source>
</evidence>
<dbReference type="PANTHER" id="PTHR42709:SF11">
    <property type="entry name" value="DEDA FAMILY PROTEIN"/>
    <property type="match status" value="1"/>
</dbReference>
<feature type="transmembrane region" description="Helical" evidence="1">
    <location>
        <begin position="171"/>
        <end position="190"/>
    </location>
</feature>
<feature type="transmembrane region" description="Helical" evidence="1">
    <location>
        <begin position="57"/>
        <end position="80"/>
    </location>
</feature>
<feature type="domain" description="VTT" evidence="2">
    <location>
        <begin position="57"/>
        <end position="155"/>
    </location>
</feature>
<reference evidence="3 4" key="1">
    <citation type="submission" date="2020-12" db="EMBL/GenBank/DDBJ databases">
        <title>ASc-MMNZ-VFA-070.</title>
        <authorList>
            <person name="Schryvers A."/>
            <person name="Mostafa Nazari M."/>
            <person name="Farshchi Andisi V."/>
            <person name="Timsit E."/>
            <person name="Walter Morck D."/>
        </authorList>
    </citation>
    <scope>NUCLEOTIDE SEQUENCE [LARGE SCALE GENOMIC DNA]</scope>
    <source>
        <strain evidence="3 4">ASc-MMNZ-VFA-070</strain>
    </source>
</reference>
<dbReference type="Pfam" id="PF09335">
    <property type="entry name" value="VTT_dom"/>
    <property type="match status" value="1"/>
</dbReference>